<accession>A0A0A9GKU2</accession>
<evidence type="ECO:0000313" key="1">
    <source>
        <dbReference type="EMBL" id="JAE21313.1"/>
    </source>
</evidence>
<name>A0A0A9GKU2_ARUDO</name>
<reference evidence="1" key="1">
    <citation type="submission" date="2014-09" db="EMBL/GenBank/DDBJ databases">
        <authorList>
            <person name="Magalhaes I.L.F."/>
            <person name="Oliveira U."/>
            <person name="Santos F.R."/>
            <person name="Vidigal T.H.D.A."/>
            <person name="Brescovit A.D."/>
            <person name="Santos A.J."/>
        </authorList>
    </citation>
    <scope>NUCLEOTIDE SEQUENCE</scope>
    <source>
        <tissue evidence="1">Shoot tissue taken approximately 20 cm above the soil surface</tissue>
    </source>
</reference>
<dbReference type="EMBL" id="GBRH01176583">
    <property type="protein sequence ID" value="JAE21313.1"/>
    <property type="molecule type" value="Transcribed_RNA"/>
</dbReference>
<organism evidence="1">
    <name type="scientific">Arundo donax</name>
    <name type="common">Giant reed</name>
    <name type="synonym">Donax arundinaceus</name>
    <dbReference type="NCBI Taxonomy" id="35708"/>
    <lineage>
        <taxon>Eukaryota</taxon>
        <taxon>Viridiplantae</taxon>
        <taxon>Streptophyta</taxon>
        <taxon>Embryophyta</taxon>
        <taxon>Tracheophyta</taxon>
        <taxon>Spermatophyta</taxon>
        <taxon>Magnoliopsida</taxon>
        <taxon>Liliopsida</taxon>
        <taxon>Poales</taxon>
        <taxon>Poaceae</taxon>
        <taxon>PACMAD clade</taxon>
        <taxon>Arundinoideae</taxon>
        <taxon>Arundineae</taxon>
        <taxon>Arundo</taxon>
    </lineage>
</organism>
<proteinExistence type="predicted"/>
<dbReference type="AlphaFoldDB" id="A0A0A9GKU2"/>
<reference evidence="1" key="2">
    <citation type="journal article" date="2015" name="Data Brief">
        <title>Shoot transcriptome of the giant reed, Arundo donax.</title>
        <authorList>
            <person name="Barrero R.A."/>
            <person name="Guerrero F.D."/>
            <person name="Moolhuijzen P."/>
            <person name="Goolsby J.A."/>
            <person name="Tidwell J."/>
            <person name="Bellgard S.E."/>
            <person name="Bellgard M.I."/>
        </authorList>
    </citation>
    <scope>NUCLEOTIDE SEQUENCE</scope>
    <source>
        <tissue evidence="1">Shoot tissue taken approximately 20 cm above the soil surface</tissue>
    </source>
</reference>
<protein>
    <submittedName>
        <fullName evidence="1">CRS2</fullName>
    </submittedName>
</protein>
<sequence>MYDCGFTSKTGTSPIEPTLSSDLDWIVFIVIPSSRAMRSTISNPTLCRVP</sequence>